<sequence>MTRFMSRVGKCIDNTPIESFYGHFKTEAYDYHFFPTYESLAEAVDNYFYNSERYQSTKKQPDSFRIQESGCLKSFIISLST</sequence>
<organism evidence="2 3">
    <name type="scientific">Streptococcus gallolyticus</name>
    <dbReference type="NCBI Taxonomy" id="315405"/>
    <lineage>
        <taxon>Bacteria</taxon>
        <taxon>Bacillati</taxon>
        <taxon>Bacillota</taxon>
        <taxon>Bacilli</taxon>
        <taxon>Lactobacillales</taxon>
        <taxon>Streptococcaceae</taxon>
        <taxon>Streptococcus</taxon>
    </lineage>
</organism>
<dbReference type="EMBL" id="LS483409">
    <property type="protein sequence ID" value="SQG78584.1"/>
    <property type="molecule type" value="Genomic_DNA"/>
</dbReference>
<reference evidence="2 3" key="1">
    <citation type="submission" date="2018-06" db="EMBL/GenBank/DDBJ databases">
        <authorList>
            <consortium name="Pathogen Informatics"/>
            <person name="Doyle S."/>
        </authorList>
    </citation>
    <scope>NUCLEOTIDE SEQUENCE [LARGE SCALE GENOMIC DNA]</scope>
    <source>
        <strain evidence="2 3">NCTC13773</strain>
    </source>
</reference>
<proteinExistence type="predicted"/>
<dbReference type="InterPro" id="IPR012337">
    <property type="entry name" value="RNaseH-like_sf"/>
</dbReference>
<gene>
    <name evidence="2" type="ORF">NCTC13773_00350</name>
</gene>
<dbReference type="Proteomes" id="UP000249013">
    <property type="component" value="Chromosome 1"/>
</dbReference>
<evidence type="ECO:0000313" key="3">
    <source>
        <dbReference type="Proteomes" id="UP000249013"/>
    </source>
</evidence>
<dbReference type="InterPro" id="IPR001584">
    <property type="entry name" value="Integrase_cat-core"/>
</dbReference>
<dbReference type="Pfam" id="PF13333">
    <property type="entry name" value="rve_2"/>
    <property type="match status" value="1"/>
</dbReference>
<evidence type="ECO:0000313" key="2">
    <source>
        <dbReference type="EMBL" id="SQG78584.1"/>
    </source>
</evidence>
<name>A0AA94M156_9STRE</name>
<dbReference type="GO" id="GO:0015074">
    <property type="term" value="P:DNA integration"/>
    <property type="evidence" value="ECO:0007669"/>
    <property type="project" value="InterPro"/>
</dbReference>
<protein>
    <submittedName>
        <fullName evidence="2">ISSth1, transposase orfC, IS3 family</fullName>
    </submittedName>
</protein>
<feature type="domain" description="Integrase catalytic" evidence="1">
    <location>
        <begin position="18"/>
        <end position="67"/>
    </location>
</feature>
<accession>A0AA94M156</accession>
<evidence type="ECO:0000259" key="1">
    <source>
        <dbReference type="Pfam" id="PF13333"/>
    </source>
</evidence>
<dbReference type="AlphaFoldDB" id="A0AA94M156"/>
<dbReference type="SUPFAM" id="SSF53098">
    <property type="entry name" value="Ribonuclease H-like"/>
    <property type="match status" value="1"/>
</dbReference>